<dbReference type="OrthoDB" id="1935281at2759"/>
<sequence>MNFMSSAAYPLHQSSELFYQISSQQQTTNHQGIIQVVNPFSNLEDHNLISIFKLDHNKYKATAAACSNNSSDTTTTTTTNNNNTPNKDHHNHHHQGKGDEKKKKMVMRRDVERQRRQEMANLYALLRSLLPLEYIKGKRSISDHMNEAANYIKHLEKKIQEMKDKRDGLKRLSNYSNPSVVMARGSSSFSHHHHQPDFVTVRPSFSGVEVVISTSFSDGLMPLSRVLQALLEDGLTVVGCFSTRENERSLHTIQSEVSDLRGINTMELQQKLTDLIQYSSRNAMFAGTTSYALL</sequence>
<keyword evidence="4" id="KW-0804">Transcription</keyword>
<dbReference type="PANTHER" id="PTHR13935:SF155">
    <property type="entry name" value="TRANSCRIPTION FACTOR BHLH120-LIKE"/>
    <property type="match status" value="1"/>
</dbReference>
<feature type="compositionally biased region" description="Low complexity" evidence="7">
    <location>
        <begin position="67"/>
        <end position="85"/>
    </location>
</feature>
<comment type="subunit">
    <text evidence="1">Homodimer.</text>
</comment>
<evidence type="ECO:0000256" key="2">
    <source>
        <dbReference type="ARBA" id="ARBA00023015"/>
    </source>
</evidence>
<keyword evidence="5" id="KW-0539">Nucleus</keyword>
<dbReference type="InterPro" id="IPR015660">
    <property type="entry name" value="MASH1/Ascl1a-like"/>
</dbReference>
<gene>
    <name evidence="9" type="ORF">BVC80_8973g6</name>
</gene>
<evidence type="ECO:0000256" key="6">
    <source>
        <dbReference type="SAM" id="Coils"/>
    </source>
</evidence>
<dbReference type="EMBL" id="MVGT01004437">
    <property type="protein sequence ID" value="OUZ99462.1"/>
    <property type="molecule type" value="Genomic_DNA"/>
</dbReference>
<dbReference type="FunCoup" id="A0A200PMN6">
    <property type="interactions" value="70"/>
</dbReference>
<dbReference type="GO" id="GO:0090575">
    <property type="term" value="C:RNA polymerase II transcription regulator complex"/>
    <property type="evidence" value="ECO:0007669"/>
    <property type="project" value="TreeGrafter"/>
</dbReference>
<evidence type="ECO:0000313" key="9">
    <source>
        <dbReference type="EMBL" id="OUZ99462.1"/>
    </source>
</evidence>
<dbReference type="OMA" id="MVHIHTI"/>
<dbReference type="SUPFAM" id="SSF47459">
    <property type="entry name" value="HLH, helix-loop-helix DNA-binding domain"/>
    <property type="match status" value="1"/>
</dbReference>
<dbReference type="AlphaFoldDB" id="A0A200PMN6"/>
<dbReference type="InParanoid" id="A0A200PMN6"/>
<evidence type="ECO:0000256" key="7">
    <source>
        <dbReference type="SAM" id="MobiDB-lite"/>
    </source>
</evidence>
<evidence type="ECO:0000259" key="8">
    <source>
        <dbReference type="PROSITE" id="PS50888"/>
    </source>
</evidence>
<dbReference type="STRING" id="56857.A0A200PMN6"/>
<comment type="caution">
    <text evidence="9">The sequence shown here is derived from an EMBL/GenBank/DDBJ whole genome shotgun (WGS) entry which is preliminary data.</text>
</comment>
<dbReference type="PANTHER" id="PTHR13935">
    <property type="entry name" value="ACHAETE-SCUTE TRANSCRIPTION FACTOR-RELATED"/>
    <property type="match status" value="1"/>
</dbReference>
<dbReference type="CDD" id="cd18914">
    <property type="entry name" value="bHLH_AtORG2_like"/>
    <property type="match status" value="1"/>
</dbReference>
<evidence type="ECO:0000313" key="10">
    <source>
        <dbReference type="Proteomes" id="UP000195402"/>
    </source>
</evidence>
<dbReference type="GO" id="GO:0046983">
    <property type="term" value="F:protein dimerization activity"/>
    <property type="evidence" value="ECO:0007669"/>
    <property type="project" value="InterPro"/>
</dbReference>
<organism evidence="9 10">
    <name type="scientific">Macleaya cordata</name>
    <name type="common">Five-seeded plume-poppy</name>
    <name type="synonym">Bocconia cordata</name>
    <dbReference type="NCBI Taxonomy" id="56857"/>
    <lineage>
        <taxon>Eukaryota</taxon>
        <taxon>Viridiplantae</taxon>
        <taxon>Streptophyta</taxon>
        <taxon>Embryophyta</taxon>
        <taxon>Tracheophyta</taxon>
        <taxon>Spermatophyta</taxon>
        <taxon>Magnoliopsida</taxon>
        <taxon>Ranunculales</taxon>
        <taxon>Papaveraceae</taxon>
        <taxon>Papaveroideae</taxon>
        <taxon>Macleaya</taxon>
    </lineage>
</organism>
<protein>
    <submittedName>
        <fullName evidence="9">Myc-type</fullName>
    </submittedName>
</protein>
<keyword evidence="10" id="KW-1185">Reference proteome</keyword>
<dbReference type="Pfam" id="PF00010">
    <property type="entry name" value="HLH"/>
    <property type="match status" value="1"/>
</dbReference>
<dbReference type="InterPro" id="IPR011598">
    <property type="entry name" value="bHLH_dom"/>
</dbReference>
<feature type="coiled-coil region" evidence="6">
    <location>
        <begin position="145"/>
        <end position="172"/>
    </location>
</feature>
<proteinExistence type="predicted"/>
<keyword evidence="2" id="KW-0805">Transcription regulation</keyword>
<evidence type="ECO:0000256" key="4">
    <source>
        <dbReference type="ARBA" id="ARBA00023163"/>
    </source>
</evidence>
<feature type="region of interest" description="Disordered" evidence="7">
    <location>
        <begin position="64"/>
        <end position="105"/>
    </location>
</feature>
<keyword evidence="3" id="KW-0238">DNA-binding</keyword>
<feature type="domain" description="BHLH" evidence="8">
    <location>
        <begin position="103"/>
        <end position="155"/>
    </location>
</feature>
<keyword evidence="6" id="KW-0175">Coiled coil</keyword>
<dbReference type="FunFam" id="4.10.280.10:FF:000085">
    <property type="entry name" value="Transcription factor bHLH126"/>
    <property type="match status" value="1"/>
</dbReference>
<evidence type="ECO:0000256" key="5">
    <source>
        <dbReference type="ARBA" id="ARBA00023242"/>
    </source>
</evidence>
<dbReference type="GO" id="GO:0000977">
    <property type="term" value="F:RNA polymerase II transcription regulatory region sequence-specific DNA binding"/>
    <property type="evidence" value="ECO:0007669"/>
    <property type="project" value="TreeGrafter"/>
</dbReference>
<evidence type="ECO:0000256" key="1">
    <source>
        <dbReference type="ARBA" id="ARBA00011738"/>
    </source>
</evidence>
<feature type="compositionally biased region" description="Basic and acidic residues" evidence="7">
    <location>
        <begin position="96"/>
        <end position="105"/>
    </location>
</feature>
<dbReference type="SMART" id="SM00353">
    <property type="entry name" value="HLH"/>
    <property type="match status" value="1"/>
</dbReference>
<dbReference type="Proteomes" id="UP000195402">
    <property type="component" value="Unassembled WGS sequence"/>
</dbReference>
<dbReference type="GO" id="GO:0000981">
    <property type="term" value="F:DNA-binding transcription factor activity, RNA polymerase II-specific"/>
    <property type="evidence" value="ECO:0007669"/>
    <property type="project" value="TreeGrafter"/>
</dbReference>
<name>A0A200PMN6_MACCD</name>
<dbReference type="Gene3D" id="4.10.280.10">
    <property type="entry name" value="Helix-loop-helix DNA-binding domain"/>
    <property type="match status" value="1"/>
</dbReference>
<reference evidence="9 10" key="1">
    <citation type="journal article" date="2017" name="Mol. Plant">
        <title>The Genome of Medicinal Plant Macleaya cordata Provides New Insights into Benzylisoquinoline Alkaloids Metabolism.</title>
        <authorList>
            <person name="Liu X."/>
            <person name="Liu Y."/>
            <person name="Huang P."/>
            <person name="Ma Y."/>
            <person name="Qing Z."/>
            <person name="Tang Q."/>
            <person name="Cao H."/>
            <person name="Cheng P."/>
            <person name="Zheng Y."/>
            <person name="Yuan Z."/>
            <person name="Zhou Y."/>
            <person name="Liu J."/>
            <person name="Tang Z."/>
            <person name="Zhuo Y."/>
            <person name="Zhang Y."/>
            <person name="Yu L."/>
            <person name="Huang J."/>
            <person name="Yang P."/>
            <person name="Peng Q."/>
            <person name="Zhang J."/>
            <person name="Jiang W."/>
            <person name="Zhang Z."/>
            <person name="Lin K."/>
            <person name="Ro D.K."/>
            <person name="Chen X."/>
            <person name="Xiong X."/>
            <person name="Shang Y."/>
            <person name="Huang S."/>
            <person name="Zeng J."/>
        </authorList>
    </citation>
    <scope>NUCLEOTIDE SEQUENCE [LARGE SCALE GENOMIC DNA]</scope>
    <source>
        <strain evidence="10">cv. BLH2017</strain>
        <tissue evidence="9">Root</tissue>
    </source>
</reference>
<accession>A0A200PMN6</accession>
<dbReference type="PROSITE" id="PS50888">
    <property type="entry name" value="BHLH"/>
    <property type="match status" value="1"/>
</dbReference>
<dbReference type="InterPro" id="IPR036638">
    <property type="entry name" value="HLH_DNA-bd_sf"/>
</dbReference>
<evidence type="ECO:0000256" key="3">
    <source>
        <dbReference type="ARBA" id="ARBA00023125"/>
    </source>
</evidence>